<dbReference type="Pfam" id="PF11111">
    <property type="entry name" value="CENP-M"/>
    <property type="match status" value="1"/>
</dbReference>
<dbReference type="GeneID" id="111845188"/>
<organism evidence="7 8">
    <name type="scientific">Paramormyrops kingsleyae</name>
    <dbReference type="NCBI Taxonomy" id="1676925"/>
    <lineage>
        <taxon>Eukaryota</taxon>
        <taxon>Metazoa</taxon>
        <taxon>Chordata</taxon>
        <taxon>Craniata</taxon>
        <taxon>Vertebrata</taxon>
        <taxon>Euteleostomi</taxon>
        <taxon>Actinopterygii</taxon>
        <taxon>Neopterygii</taxon>
        <taxon>Teleostei</taxon>
        <taxon>Osteoglossocephala</taxon>
        <taxon>Osteoglossomorpha</taxon>
        <taxon>Osteoglossiformes</taxon>
        <taxon>Mormyridae</taxon>
        <taxon>Paramormyrops</taxon>
    </lineage>
</organism>
<protein>
    <recommendedName>
        <fullName evidence="3">Centromere protein M</fullName>
    </recommendedName>
</protein>
<dbReference type="PANTHER" id="PTHR34436:SF1">
    <property type="entry name" value="CENTROMERE PROTEIN M"/>
    <property type="match status" value="1"/>
</dbReference>
<dbReference type="STRING" id="1676925.ENSPKIP00000015405"/>
<dbReference type="GeneTree" id="ENSGT00390000017504"/>
<sequence length="185" mass="20110">MSSIKPFSKLPQLNTANVLLVENEGKLQNDLADAIVQQENNVNVTVRLARGLPLPAENEENRPRIDLVVFIVHLSSELSLVSTENSLKQLDTGYFLGKVCFLVTGARCGLVPDERLVSLRKLAGSLHCPLLFAEDQTREGVSTAAQRVLKILRVSAGLVPMVTGLYLSSLTRCTVPLDSDGSVQD</sequence>
<dbReference type="InterPro" id="IPR020987">
    <property type="entry name" value="Centromere_Cenp-M"/>
</dbReference>
<evidence type="ECO:0000256" key="3">
    <source>
        <dbReference type="ARBA" id="ARBA00016382"/>
    </source>
</evidence>
<comment type="subcellular location">
    <subcellularLocation>
        <location evidence="2">Chromosome</location>
        <location evidence="2">Centromere</location>
    </subcellularLocation>
    <subcellularLocation>
        <location evidence="1">Nucleus</location>
    </subcellularLocation>
</comment>
<dbReference type="CTD" id="402852"/>
<dbReference type="KEGG" id="pki:111845188"/>
<keyword evidence="5" id="KW-0539">Nucleus</keyword>
<reference evidence="7" key="2">
    <citation type="submission" date="2025-09" db="UniProtKB">
        <authorList>
            <consortium name="Ensembl"/>
        </authorList>
    </citation>
    <scope>IDENTIFICATION</scope>
</reference>
<dbReference type="Ensembl" id="ENSPKIT00000039871.1">
    <property type="protein sequence ID" value="ENSPKIP00000015405.1"/>
    <property type="gene ID" value="ENSPKIG00000002143.1"/>
</dbReference>
<keyword evidence="8" id="KW-1185">Reference proteome</keyword>
<proteinExistence type="predicted"/>
<evidence type="ECO:0000256" key="1">
    <source>
        <dbReference type="ARBA" id="ARBA00004123"/>
    </source>
</evidence>
<evidence type="ECO:0000256" key="6">
    <source>
        <dbReference type="ARBA" id="ARBA00023328"/>
    </source>
</evidence>
<name>A0A3B3RBV1_9TELE</name>
<evidence type="ECO:0000313" key="8">
    <source>
        <dbReference type="Proteomes" id="UP000261540"/>
    </source>
</evidence>
<evidence type="ECO:0000313" key="7">
    <source>
        <dbReference type="Ensembl" id="ENSPKIP00000015405.1"/>
    </source>
</evidence>
<dbReference type="OrthoDB" id="2386686at2759"/>
<dbReference type="AlphaFoldDB" id="A0A3B3RBV1"/>
<dbReference type="Proteomes" id="UP000261540">
    <property type="component" value="Unplaced"/>
</dbReference>
<evidence type="ECO:0000256" key="4">
    <source>
        <dbReference type="ARBA" id="ARBA00022454"/>
    </source>
</evidence>
<dbReference type="PANTHER" id="PTHR34436">
    <property type="entry name" value="CENTROMERE PROTEIN M"/>
    <property type="match status" value="1"/>
</dbReference>
<dbReference type="GO" id="GO:0000775">
    <property type="term" value="C:chromosome, centromeric region"/>
    <property type="evidence" value="ECO:0007669"/>
    <property type="project" value="UniProtKB-SubCell"/>
</dbReference>
<dbReference type="GO" id="GO:0005634">
    <property type="term" value="C:nucleus"/>
    <property type="evidence" value="ECO:0007669"/>
    <property type="project" value="UniProtKB-SubCell"/>
</dbReference>
<dbReference type="RefSeq" id="XP_023670165.1">
    <property type="nucleotide sequence ID" value="XM_023814397.2"/>
</dbReference>
<keyword evidence="6" id="KW-0137">Centromere</keyword>
<dbReference type="InterPro" id="IPR027417">
    <property type="entry name" value="P-loop_NTPase"/>
</dbReference>
<reference evidence="7" key="1">
    <citation type="submission" date="2025-08" db="UniProtKB">
        <authorList>
            <consortium name="Ensembl"/>
        </authorList>
    </citation>
    <scope>IDENTIFICATION</scope>
</reference>
<evidence type="ECO:0000256" key="5">
    <source>
        <dbReference type="ARBA" id="ARBA00023242"/>
    </source>
</evidence>
<dbReference type="Gene3D" id="3.40.50.300">
    <property type="entry name" value="P-loop containing nucleotide triphosphate hydrolases"/>
    <property type="match status" value="1"/>
</dbReference>
<keyword evidence="4" id="KW-0158">Chromosome</keyword>
<accession>A0A3B3RBV1</accession>
<evidence type="ECO:0000256" key="2">
    <source>
        <dbReference type="ARBA" id="ARBA00004584"/>
    </source>
</evidence>